<gene>
    <name evidence="1" type="ORF">HJG60_011872</name>
</gene>
<accession>A0A833ZNW6</accession>
<dbReference type="EMBL" id="JABVXQ010000008">
    <property type="protein sequence ID" value="KAF6094775.1"/>
    <property type="molecule type" value="Genomic_DNA"/>
</dbReference>
<proteinExistence type="predicted"/>
<protein>
    <submittedName>
        <fullName evidence="1">Uncharacterized protein</fullName>
    </submittedName>
</protein>
<sequence length="120" mass="13249">MIQFGSLGFLQENVCDPQSQGACSPSLEQRDPGRCADPVRLWRGGRTQSHKTESFIACFSGDGSLPFHPGPVSDLRWARTARPGRALSNQLRQTLPLLGLPIEIELVTWPLCHFVLHTIA</sequence>
<reference evidence="1 2" key="1">
    <citation type="journal article" date="2020" name="Nature">
        <title>Six reference-quality genomes reveal evolution of bat adaptations.</title>
        <authorList>
            <person name="Jebb D."/>
            <person name="Huang Z."/>
            <person name="Pippel M."/>
            <person name="Hughes G.M."/>
            <person name="Lavrichenko K."/>
            <person name="Devanna P."/>
            <person name="Winkler S."/>
            <person name="Jermiin L.S."/>
            <person name="Skirmuntt E.C."/>
            <person name="Katzourakis A."/>
            <person name="Burkitt-Gray L."/>
            <person name="Ray D.A."/>
            <person name="Sullivan K.A.M."/>
            <person name="Roscito J.G."/>
            <person name="Kirilenko B.M."/>
            <person name="Davalos L.M."/>
            <person name="Corthals A.P."/>
            <person name="Power M.L."/>
            <person name="Jones G."/>
            <person name="Ransome R.D."/>
            <person name="Dechmann D.K.N."/>
            <person name="Locatelli A.G."/>
            <person name="Puechmaille S.J."/>
            <person name="Fedrigo O."/>
            <person name="Jarvis E.D."/>
            <person name="Hiller M."/>
            <person name="Vernes S.C."/>
            <person name="Myers E.W."/>
            <person name="Teeling E.C."/>
        </authorList>
    </citation>
    <scope>NUCLEOTIDE SEQUENCE [LARGE SCALE GENOMIC DNA]</scope>
    <source>
        <strain evidence="1">Bat1K_MPI-CBG_1</strain>
    </source>
</reference>
<evidence type="ECO:0000313" key="1">
    <source>
        <dbReference type="EMBL" id="KAF6094775.1"/>
    </source>
</evidence>
<comment type="caution">
    <text evidence="1">The sequence shown here is derived from an EMBL/GenBank/DDBJ whole genome shotgun (WGS) entry which is preliminary data.</text>
</comment>
<evidence type="ECO:0000313" key="2">
    <source>
        <dbReference type="Proteomes" id="UP000664940"/>
    </source>
</evidence>
<organism evidence="1 2">
    <name type="scientific">Phyllostomus discolor</name>
    <name type="common">pale spear-nosed bat</name>
    <dbReference type="NCBI Taxonomy" id="89673"/>
    <lineage>
        <taxon>Eukaryota</taxon>
        <taxon>Metazoa</taxon>
        <taxon>Chordata</taxon>
        <taxon>Craniata</taxon>
        <taxon>Vertebrata</taxon>
        <taxon>Euteleostomi</taxon>
        <taxon>Mammalia</taxon>
        <taxon>Eutheria</taxon>
        <taxon>Laurasiatheria</taxon>
        <taxon>Chiroptera</taxon>
        <taxon>Yangochiroptera</taxon>
        <taxon>Phyllostomidae</taxon>
        <taxon>Phyllostominae</taxon>
        <taxon>Phyllostomus</taxon>
    </lineage>
</organism>
<name>A0A833ZNW6_9CHIR</name>
<dbReference type="AlphaFoldDB" id="A0A833ZNW6"/>
<dbReference type="Proteomes" id="UP000664940">
    <property type="component" value="Unassembled WGS sequence"/>
</dbReference>